<feature type="non-terminal residue" evidence="2">
    <location>
        <position position="1"/>
    </location>
</feature>
<dbReference type="Proteomes" id="UP000285301">
    <property type="component" value="Unassembled WGS sequence"/>
</dbReference>
<dbReference type="Gene3D" id="2.60.210.10">
    <property type="entry name" value="Apoptosis, Tumor Necrosis Factor Receptor Associated Protein 2, Chain A"/>
    <property type="match status" value="1"/>
</dbReference>
<dbReference type="InterPro" id="IPR002083">
    <property type="entry name" value="MATH/TRAF_dom"/>
</dbReference>
<evidence type="ECO:0000259" key="1">
    <source>
        <dbReference type="PROSITE" id="PS50144"/>
    </source>
</evidence>
<organism evidence="2 3">
    <name type="scientific">Dinothrombium tinctorium</name>
    <dbReference type="NCBI Taxonomy" id="1965070"/>
    <lineage>
        <taxon>Eukaryota</taxon>
        <taxon>Metazoa</taxon>
        <taxon>Ecdysozoa</taxon>
        <taxon>Arthropoda</taxon>
        <taxon>Chelicerata</taxon>
        <taxon>Arachnida</taxon>
        <taxon>Acari</taxon>
        <taxon>Acariformes</taxon>
        <taxon>Trombidiformes</taxon>
        <taxon>Prostigmata</taxon>
        <taxon>Anystina</taxon>
        <taxon>Parasitengona</taxon>
        <taxon>Trombidioidea</taxon>
        <taxon>Trombidiidae</taxon>
        <taxon>Dinothrombium</taxon>
    </lineage>
</organism>
<evidence type="ECO:0000313" key="3">
    <source>
        <dbReference type="Proteomes" id="UP000285301"/>
    </source>
</evidence>
<feature type="domain" description="MATH" evidence="1">
    <location>
        <begin position="5"/>
        <end position="109"/>
    </location>
</feature>
<dbReference type="OrthoDB" id="10430434at2759"/>
<reference evidence="2 3" key="1">
    <citation type="journal article" date="2018" name="Gigascience">
        <title>Genomes of trombidid mites reveal novel predicted allergens and laterally-transferred genes associated with secondary metabolism.</title>
        <authorList>
            <person name="Dong X."/>
            <person name="Chaisiri K."/>
            <person name="Xia D."/>
            <person name="Armstrong S.D."/>
            <person name="Fang Y."/>
            <person name="Donnelly M.J."/>
            <person name="Kadowaki T."/>
            <person name="McGarry J.W."/>
            <person name="Darby A.C."/>
            <person name="Makepeace B.L."/>
        </authorList>
    </citation>
    <scope>NUCLEOTIDE SEQUENCE [LARGE SCALE GENOMIC DNA]</scope>
    <source>
        <strain evidence="2">UoL-WK</strain>
    </source>
</reference>
<protein>
    <recommendedName>
        <fullName evidence="1">MATH domain-containing protein</fullName>
    </recommendedName>
</protein>
<feature type="non-terminal residue" evidence="2">
    <location>
        <position position="109"/>
    </location>
</feature>
<comment type="caution">
    <text evidence="2">The sequence shown here is derived from an EMBL/GenBank/DDBJ whole genome shotgun (WGS) entry which is preliminary data.</text>
</comment>
<dbReference type="SUPFAM" id="SSF49599">
    <property type="entry name" value="TRAF domain-like"/>
    <property type="match status" value="1"/>
</dbReference>
<dbReference type="EMBL" id="NCKU01008770">
    <property type="protein sequence ID" value="RWS01693.1"/>
    <property type="molecule type" value="Genomic_DNA"/>
</dbReference>
<keyword evidence="3" id="KW-1185">Reference proteome</keyword>
<evidence type="ECO:0000313" key="2">
    <source>
        <dbReference type="EMBL" id="RWS01693.1"/>
    </source>
</evidence>
<gene>
    <name evidence="2" type="ORF">B4U79_09129</name>
</gene>
<accession>A0A443QF83</accession>
<proteinExistence type="predicted"/>
<dbReference type="PROSITE" id="PS50144">
    <property type="entry name" value="MATH"/>
    <property type="match status" value="1"/>
</dbReference>
<dbReference type="AlphaFoldDB" id="A0A443QF83"/>
<sequence length="109" mass="12700">FPTTKFCHLWNIKNFPLIPTEPDFIHSSNFSPLNSKDKWFIKMRPKKLDEATGIEYVAIHLFLRSCEDRNKINQRAKYTVSILNVDGERKFVAECGQAEGRIFRAKPKA</sequence>
<dbReference type="STRING" id="1965070.A0A443QF83"/>
<name>A0A443QF83_9ACAR</name>
<dbReference type="InterPro" id="IPR008974">
    <property type="entry name" value="TRAF-like"/>
</dbReference>